<evidence type="ECO:0000313" key="2">
    <source>
        <dbReference type="Proteomes" id="UP001055439"/>
    </source>
</evidence>
<dbReference type="OrthoDB" id="1935514at2759"/>
<keyword evidence="2" id="KW-1185">Reference proteome</keyword>
<gene>
    <name evidence="1" type="ORF">MUK42_15663</name>
</gene>
<reference evidence="1" key="1">
    <citation type="submission" date="2022-05" db="EMBL/GenBank/DDBJ databases">
        <title>The Musa troglodytarum L. genome provides insights into the mechanism of non-climacteric behaviour and enrichment of carotenoids.</title>
        <authorList>
            <person name="Wang J."/>
        </authorList>
    </citation>
    <scope>NUCLEOTIDE SEQUENCE</scope>
    <source>
        <tissue evidence="1">Leaf</tissue>
    </source>
</reference>
<accession>A0A9E7KSI0</accession>
<organism evidence="1 2">
    <name type="scientific">Musa troglodytarum</name>
    <name type="common">fe'i banana</name>
    <dbReference type="NCBI Taxonomy" id="320322"/>
    <lineage>
        <taxon>Eukaryota</taxon>
        <taxon>Viridiplantae</taxon>
        <taxon>Streptophyta</taxon>
        <taxon>Embryophyta</taxon>
        <taxon>Tracheophyta</taxon>
        <taxon>Spermatophyta</taxon>
        <taxon>Magnoliopsida</taxon>
        <taxon>Liliopsida</taxon>
        <taxon>Zingiberales</taxon>
        <taxon>Musaceae</taxon>
        <taxon>Musa</taxon>
    </lineage>
</organism>
<dbReference type="Proteomes" id="UP001055439">
    <property type="component" value="Chromosome 8"/>
</dbReference>
<dbReference type="AlphaFoldDB" id="A0A9E7KSI0"/>
<protein>
    <submittedName>
        <fullName evidence="1">Uncharacterized protein</fullName>
    </submittedName>
</protein>
<name>A0A9E7KSI0_9LILI</name>
<proteinExistence type="predicted"/>
<dbReference type="EMBL" id="CP097510">
    <property type="protein sequence ID" value="URE25640.1"/>
    <property type="molecule type" value="Genomic_DNA"/>
</dbReference>
<evidence type="ECO:0000313" key="1">
    <source>
        <dbReference type="EMBL" id="URE25640.1"/>
    </source>
</evidence>
<sequence length="65" mass="6826">MESTLFLARSAFPVTAAAGGKDARFRFAATGLPRTVSAPAMAPRKAAVPAAEAGFPIPIMWYRST</sequence>